<evidence type="ECO:0000313" key="3">
    <source>
        <dbReference type="Proteomes" id="UP001066276"/>
    </source>
</evidence>
<feature type="region of interest" description="Disordered" evidence="1">
    <location>
        <begin position="1"/>
        <end position="113"/>
    </location>
</feature>
<proteinExistence type="predicted"/>
<evidence type="ECO:0000256" key="1">
    <source>
        <dbReference type="SAM" id="MobiDB-lite"/>
    </source>
</evidence>
<accession>A0AAV7TIP2</accession>
<gene>
    <name evidence="2" type="ORF">NDU88_001758</name>
</gene>
<protein>
    <submittedName>
        <fullName evidence="2">Uncharacterized protein</fullName>
    </submittedName>
</protein>
<name>A0AAV7TIP2_PLEWA</name>
<keyword evidence="3" id="KW-1185">Reference proteome</keyword>
<evidence type="ECO:0000313" key="2">
    <source>
        <dbReference type="EMBL" id="KAJ1176478.1"/>
    </source>
</evidence>
<comment type="caution">
    <text evidence="2">The sequence shown here is derived from an EMBL/GenBank/DDBJ whole genome shotgun (WGS) entry which is preliminary data.</text>
</comment>
<dbReference type="Proteomes" id="UP001066276">
    <property type="component" value="Chromosome 3_2"/>
</dbReference>
<dbReference type="EMBL" id="JANPWB010000006">
    <property type="protein sequence ID" value="KAJ1176478.1"/>
    <property type="molecule type" value="Genomic_DNA"/>
</dbReference>
<organism evidence="2 3">
    <name type="scientific">Pleurodeles waltl</name>
    <name type="common">Iberian ribbed newt</name>
    <dbReference type="NCBI Taxonomy" id="8319"/>
    <lineage>
        <taxon>Eukaryota</taxon>
        <taxon>Metazoa</taxon>
        <taxon>Chordata</taxon>
        <taxon>Craniata</taxon>
        <taxon>Vertebrata</taxon>
        <taxon>Euteleostomi</taxon>
        <taxon>Amphibia</taxon>
        <taxon>Batrachia</taxon>
        <taxon>Caudata</taxon>
        <taxon>Salamandroidea</taxon>
        <taxon>Salamandridae</taxon>
        <taxon>Pleurodelinae</taxon>
        <taxon>Pleurodeles</taxon>
    </lineage>
</organism>
<reference evidence="2" key="1">
    <citation type="journal article" date="2022" name="bioRxiv">
        <title>Sequencing and chromosome-scale assembly of the giantPleurodeles waltlgenome.</title>
        <authorList>
            <person name="Brown T."/>
            <person name="Elewa A."/>
            <person name="Iarovenko S."/>
            <person name="Subramanian E."/>
            <person name="Araus A.J."/>
            <person name="Petzold A."/>
            <person name="Susuki M."/>
            <person name="Suzuki K.-i.T."/>
            <person name="Hayashi T."/>
            <person name="Toyoda A."/>
            <person name="Oliveira C."/>
            <person name="Osipova E."/>
            <person name="Leigh N.D."/>
            <person name="Simon A."/>
            <person name="Yun M.H."/>
        </authorList>
    </citation>
    <scope>NUCLEOTIDE SEQUENCE</scope>
    <source>
        <strain evidence="2">20211129_DDA</strain>
        <tissue evidence="2">Liver</tissue>
    </source>
</reference>
<sequence length="113" mass="12014">MLQPGPPRLARPRGRGHPATTTRLGAPHLGPISPHAGGPRRPPRDPTQYLPTTRPAPAGHESLLRPPTWKGCSSGRRAGPYYRPASGSARRATHHRGSSPKRSTAADKVTTGI</sequence>
<dbReference type="AlphaFoldDB" id="A0AAV7TIP2"/>